<feature type="repeat" description="PPR" evidence="2">
    <location>
        <begin position="314"/>
        <end position="348"/>
    </location>
</feature>
<sequence>MSALHFPLSAADHRAAVSLVERCRAATELRQIHGQMVKYELLFHPLVAGRFVSVFPILEGNNRRDCLLLYAQMVAFIGHLHGLEFSLPSVLRYCGKASGLEEGRQIHAQVLKTDFHNDSFISNSILRMYLDLGEVEVARRVFETMPKRDVISWNSMISGCIKSGAIDFAYRVFEVMPQKDLISINAMVDGLMKCGSSHLALQLFENLPERDVVTWTSMISGYVLNGIPKNALEIFREMLCSGIAPDVPAIVNVLSAIADLGFADEGKWIHAFVCRNNMDLDSGNLASAFIEMYSKCGLIGIALAIFQSISCRRRVGDWNSMMSGLAFHGLGRETLNLFHEMQKMKVNPDDVTFLAILNACSHSGLVDEGLHFFQLMNEKFKIKPKIKHYGCLIDLLGRAGRLENAHRIIDEMPMEPDSMVWKSLLSSCLKHESIATGEFAAMNAIELAPQDSSCYVLLSNLYAKARKWGNVDAIRAVMKARAVRKNPGCSSVMINGIIHEFLVGKQMGVKCSEVIQAKLEEVTSRLKMEGYRPDLSQVLVDVEEEEKESLLGIHSEKLAIAFGLVNLEEGAPIHIVKNLRVCGDCHSFSKLVSRVYKHDIILRDQNRFHHFKGGSCSCNEYW</sequence>
<dbReference type="PROSITE" id="PS51375">
    <property type="entry name" value="PPR"/>
    <property type="match status" value="4"/>
</dbReference>
<proteinExistence type="predicted"/>
<dbReference type="InterPro" id="IPR002885">
    <property type="entry name" value="PPR_rpt"/>
</dbReference>
<dbReference type="GO" id="GO:0005737">
    <property type="term" value="C:cytoplasm"/>
    <property type="evidence" value="ECO:0007669"/>
    <property type="project" value="UniProtKB-ARBA"/>
</dbReference>
<dbReference type="EMBL" id="JANQDX010000018">
    <property type="protein sequence ID" value="KAL0905478.1"/>
    <property type="molecule type" value="Genomic_DNA"/>
</dbReference>
<evidence type="ECO:0000313" key="4">
    <source>
        <dbReference type="EMBL" id="KAL0905478.1"/>
    </source>
</evidence>
<dbReference type="Proteomes" id="UP001552299">
    <property type="component" value="Unassembled WGS sequence"/>
</dbReference>
<dbReference type="AlphaFoldDB" id="A0ABD0U0W4"/>
<gene>
    <name evidence="4" type="ORF">M5K25_023902</name>
</gene>
<feature type="domain" description="DYW" evidence="3">
    <location>
        <begin position="530"/>
        <end position="622"/>
    </location>
</feature>
<comment type="caution">
    <text evidence="4">The sequence shown here is derived from an EMBL/GenBank/DDBJ whole genome shotgun (WGS) entry which is preliminary data.</text>
</comment>
<evidence type="ECO:0000259" key="3">
    <source>
        <dbReference type="Pfam" id="PF14432"/>
    </source>
</evidence>
<dbReference type="Pfam" id="PF01535">
    <property type="entry name" value="PPR"/>
    <property type="match status" value="3"/>
</dbReference>
<keyword evidence="1" id="KW-0677">Repeat</keyword>
<dbReference type="Pfam" id="PF20431">
    <property type="entry name" value="E_motif"/>
    <property type="match status" value="1"/>
</dbReference>
<dbReference type="InterPro" id="IPR046848">
    <property type="entry name" value="E_motif"/>
</dbReference>
<name>A0ABD0U0W4_DENTH</name>
<dbReference type="FunFam" id="1.25.40.10:FF:000277">
    <property type="entry name" value="Pentatricopeptide repeat-containing protein, mitochondrial"/>
    <property type="match status" value="1"/>
</dbReference>
<feature type="repeat" description="PPR" evidence="2">
    <location>
        <begin position="211"/>
        <end position="245"/>
    </location>
</feature>
<accession>A0ABD0U0W4</accession>
<dbReference type="Pfam" id="PF14432">
    <property type="entry name" value="DYW_deaminase"/>
    <property type="match status" value="1"/>
</dbReference>
<dbReference type="PANTHER" id="PTHR47926">
    <property type="entry name" value="PENTATRICOPEPTIDE REPEAT-CONTAINING PROTEIN"/>
    <property type="match status" value="1"/>
</dbReference>
<evidence type="ECO:0000256" key="2">
    <source>
        <dbReference type="PROSITE-ProRule" id="PRU00708"/>
    </source>
</evidence>
<protein>
    <recommendedName>
        <fullName evidence="3">DYW domain-containing protein</fullName>
    </recommendedName>
</protein>
<evidence type="ECO:0000256" key="1">
    <source>
        <dbReference type="ARBA" id="ARBA00022737"/>
    </source>
</evidence>
<dbReference type="Gene3D" id="1.25.40.10">
    <property type="entry name" value="Tetratricopeptide repeat domain"/>
    <property type="match status" value="3"/>
</dbReference>
<evidence type="ECO:0000313" key="5">
    <source>
        <dbReference type="Proteomes" id="UP001552299"/>
    </source>
</evidence>
<dbReference type="InterPro" id="IPR011990">
    <property type="entry name" value="TPR-like_helical_dom_sf"/>
</dbReference>
<dbReference type="InterPro" id="IPR046960">
    <property type="entry name" value="PPR_At4g14850-like_plant"/>
</dbReference>
<keyword evidence="5" id="KW-1185">Reference proteome</keyword>
<dbReference type="Pfam" id="PF13041">
    <property type="entry name" value="PPR_2"/>
    <property type="match status" value="2"/>
</dbReference>
<feature type="repeat" description="PPR" evidence="2">
    <location>
        <begin position="349"/>
        <end position="379"/>
    </location>
</feature>
<organism evidence="4 5">
    <name type="scientific">Dendrobium thyrsiflorum</name>
    <name type="common">Pinecone-like raceme dendrobium</name>
    <name type="synonym">Orchid</name>
    <dbReference type="NCBI Taxonomy" id="117978"/>
    <lineage>
        <taxon>Eukaryota</taxon>
        <taxon>Viridiplantae</taxon>
        <taxon>Streptophyta</taxon>
        <taxon>Embryophyta</taxon>
        <taxon>Tracheophyta</taxon>
        <taxon>Spermatophyta</taxon>
        <taxon>Magnoliopsida</taxon>
        <taxon>Liliopsida</taxon>
        <taxon>Asparagales</taxon>
        <taxon>Orchidaceae</taxon>
        <taxon>Epidendroideae</taxon>
        <taxon>Malaxideae</taxon>
        <taxon>Dendrobiinae</taxon>
        <taxon>Dendrobium</taxon>
    </lineage>
</organism>
<dbReference type="NCBIfam" id="TIGR00756">
    <property type="entry name" value="PPR"/>
    <property type="match status" value="4"/>
</dbReference>
<dbReference type="InterPro" id="IPR032867">
    <property type="entry name" value="DYW_dom"/>
</dbReference>
<feature type="repeat" description="PPR" evidence="2">
    <location>
        <begin position="149"/>
        <end position="183"/>
    </location>
</feature>
<reference evidence="4 5" key="1">
    <citation type="journal article" date="2024" name="Plant Biotechnol. J.">
        <title>Dendrobium thyrsiflorum genome and its molecular insights into genes involved in important horticultural traits.</title>
        <authorList>
            <person name="Chen B."/>
            <person name="Wang J.Y."/>
            <person name="Zheng P.J."/>
            <person name="Li K.L."/>
            <person name="Liang Y.M."/>
            <person name="Chen X.F."/>
            <person name="Zhang C."/>
            <person name="Zhao X."/>
            <person name="He X."/>
            <person name="Zhang G.Q."/>
            <person name="Liu Z.J."/>
            <person name="Xu Q."/>
        </authorList>
    </citation>
    <scope>NUCLEOTIDE SEQUENCE [LARGE SCALE GENOMIC DNA]</scope>
    <source>
        <strain evidence="4">GZMU011</strain>
    </source>
</reference>
<dbReference type="GO" id="GO:0016556">
    <property type="term" value="P:mRNA modification"/>
    <property type="evidence" value="ECO:0007669"/>
    <property type="project" value="UniProtKB-ARBA"/>
</dbReference>